<name>A0ABW6Y7N2_9ACTN</name>
<keyword evidence="5" id="KW-1185">Reference proteome</keyword>
<feature type="region of interest" description="Disordered" evidence="1">
    <location>
        <begin position="267"/>
        <end position="365"/>
    </location>
</feature>
<dbReference type="CDD" id="cd13399">
    <property type="entry name" value="Slt35-like"/>
    <property type="match status" value="1"/>
</dbReference>
<reference evidence="4 5" key="1">
    <citation type="submission" date="2024-10" db="EMBL/GenBank/DDBJ databases">
        <title>The Natural Products Discovery Center: Release of the First 8490 Sequenced Strains for Exploring Actinobacteria Biosynthetic Diversity.</title>
        <authorList>
            <person name="Kalkreuter E."/>
            <person name="Kautsar S.A."/>
            <person name="Yang D."/>
            <person name="Bader C.D."/>
            <person name="Teijaro C.N."/>
            <person name="Fluegel L."/>
            <person name="Davis C.M."/>
            <person name="Simpson J.R."/>
            <person name="Lauterbach L."/>
            <person name="Steele A.D."/>
            <person name="Gui C."/>
            <person name="Meng S."/>
            <person name="Li G."/>
            <person name="Viehrig K."/>
            <person name="Ye F."/>
            <person name="Su P."/>
            <person name="Kiefer A.F."/>
            <person name="Nichols A."/>
            <person name="Cepeda A.J."/>
            <person name="Yan W."/>
            <person name="Fan B."/>
            <person name="Jiang Y."/>
            <person name="Adhikari A."/>
            <person name="Zheng C.-J."/>
            <person name="Schuster L."/>
            <person name="Cowan T.M."/>
            <person name="Smanski M.J."/>
            <person name="Chevrette M.G."/>
            <person name="De Carvalho L.P.S."/>
            <person name="Shen B."/>
        </authorList>
    </citation>
    <scope>NUCLEOTIDE SEQUENCE [LARGE SCALE GENOMIC DNA]</scope>
    <source>
        <strain evidence="4 5">NPDC015755</strain>
    </source>
</reference>
<feature type="compositionally biased region" description="Gly residues" evidence="1">
    <location>
        <begin position="267"/>
        <end position="283"/>
    </location>
</feature>
<protein>
    <submittedName>
        <fullName evidence="4">Lytic transglycosylase domain-containing protein</fullName>
    </submittedName>
</protein>
<feature type="domain" description="Transglycosylase SLT" evidence="3">
    <location>
        <begin position="170"/>
        <end position="219"/>
    </location>
</feature>
<dbReference type="SUPFAM" id="SSF53955">
    <property type="entry name" value="Lysozyme-like"/>
    <property type="match status" value="1"/>
</dbReference>
<feature type="compositionally biased region" description="Pro residues" evidence="1">
    <location>
        <begin position="295"/>
        <end position="311"/>
    </location>
</feature>
<dbReference type="Pfam" id="PF13406">
    <property type="entry name" value="SLT_2"/>
    <property type="match status" value="1"/>
</dbReference>
<dbReference type="InterPro" id="IPR043426">
    <property type="entry name" value="MltB-like"/>
</dbReference>
<dbReference type="InterPro" id="IPR031304">
    <property type="entry name" value="SLT_2"/>
</dbReference>
<feature type="chain" id="PRO_5045183776" evidence="2">
    <location>
        <begin position="32"/>
        <end position="365"/>
    </location>
</feature>
<dbReference type="EMBL" id="JBIBSM010000003">
    <property type="protein sequence ID" value="MFF8275694.1"/>
    <property type="molecule type" value="Genomic_DNA"/>
</dbReference>
<dbReference type="Gene3D" id="1.10.530.10">
    <property type="match status" value="1"/>
</dbReference>
<dbReference type="Proteomes" id="UP001603013">
    <property type="component" value="Unassembled WGS sequence"/>
</dbReference>
<feature type="signal peptide" evidence="2">
    <location>
        <begin position="1"/>
        <end position="31"/>
    </location>
</feature>
<feature type="compositionally biased region" description="Pro residues" evidence="1">
    <location>
        <begin position="327"/>
        <end position="338"/>
    </location>
</feature>
<comment type="caution">
    <text evidence="4">The sequence shown here is derived from an EMBL/GenBank/DDBJ whole genome shotgun (WGS) entry which is preliminary data.</text>
</comment>
<keyword evidence="2" id="KW-0732">Signal</keyword>
<dbReference type="RefSeq" id="WP_391933326.1">
    <property type="nucleotide sequence ID" value="NZ_JBIBSM010000003.1"/>
</dbReference>
<sequence>MARQITGRVHRRVGVTAVVAAALAALTGSQAPGTAARAAAPQVGVASDAEAPGDAYYFSELPPLRVHNPVPSEPSVPGARSAEGSGFVAGRGALPATVLAAYRRAEAALARSAPGCALRWQLLAAVGQVESGQARGGRVDADGTTYAPIIGPQLNGRGFALIRDTDGGAHDGDPSYDHAVGPMQFIPSTWARWGADGNGDGRSDPHNVHDAALAAAGYLCAGARDLSRPLDLERAILSYNRSRAYLRVVLAWYGYYRGGHQVVPDAGGAGSGTDSGTGTGTGTSSGSRTGGAAPSPSPTPTPTPSPSPPKRSPSRPEAPEPSSSPSSPKPSPSAPKPLPSRITVPDVGLPTGGVPTEPDALPGNV</sequence>
<evidence type="ECO:0000256" key="1">
    <source>
        <dbReference type="SAM" id="MobiDB-lite"/>
    </source>
</evidence>
<evidence type="ECO:0000256" key="2">
    <source>
        <dbReference type="SAM" id="SignalP"/>
    </source>
</evidence>
<evidence type="ECO:0000313" key="5">
    <source>
        <dbReference type="Proteomes" id="UP001603013"/>
    </source>
</evidence>
<gene>
    <name evidence="4" type="ORF">ACF05T_06195</name>
</gene>
<dbReference type="InterPro" id="IPR023346">
    <property type="entry name" value="Lysozyme-like_dom_sf"/>
</dbReference>
<feature type="compositionally biased region" description="Low complexity" evidence="1">
    <location>
        <begin position="284"/>
        <end position="294"/>
    </location>
</feature>
<organism evidence="4 5">
    <name type="scientific">Streptomyces lateritius</name>
    <dbReference type="NCBI Taxonomy" id="67313"/>
    <lineage>
        <taxon>Bacteria</taxon>
        <taxon>Bacillati</taxon>
        <taxon>Actinomycetota</taxon>
        <taxon>Actinomycetes</taxon>
        <taxon>Kitasatosporales</taxon>
        <taxon>Streptomycetaceae</taxon>
        <taxon>Streptomyces</taxon>
    </lineage>
</organism>
<dbReference type="PANTHER" id="PTHR30163">
    <property type="entry name" value="MEMBRANE-BOUND LYTIC MUREIN TRANSGLYCOSYLASE B"/>
    <property type="match status" value="1"/>
</dbReference>
<dbReference type="PANTHER" id="PTHR30163:SF8">
    <property type="entry name" value="LYTIC MUREIN TRANSGLYCOSYLASE"/>
    <property type="match status" value="1"/>
</dbReference>
<evidence type="ECO:0000259" key="3">
    <source>
        <dbReference type="Pfam" id="PF13406"/>
    </source>
</evidence>
<evidence type="ECO:0000313" key="4">
    <source>
        <dbReference type="EMBL" id="MFF8275694.1"/>
    </source>
</evidence>
<proteinExistence type="predicted"/>
<accession>A0ABW6Y7N2</accession>